<dbReference type="PRINTS" id="PR00119">
    <property type="entry name" value="CATATPASE"/>
</dbReference>
<dbReference type="PROSITE" id="PS50846">
    <property type="entry name" value="HMA_2"/>
    <property type="match status" value="1"/>
</dbReference>
<evidence type="ECO:0000313" key="17">
    <source>
        <dbReference type="EMBL" id="KJZ01402.1"/>
    </source>
</evidence>
<dbReference type="PANTHER" id="PTHR43520">
    <property type="entry name" value="ATP7, ISOFORM B"/>
    <property type="match status" value="1"/>
</dbReference>
<feature type="domain" description="HMA" evidence="16">
    <location>
        <begin position="92"/>
        <end position="158"/>
    </location>
</feature>
<evidence type="ECO:0000256" key="3">
    <source>
        <dbReference type="ARBA" id="ARBA00022448"/>
    </source>
</evidence>
<dbReference type="RefSeq" id="WP_045978668.1">
    <property type="nucleotide sequence ID" value="NZ_JXXY01000004.1"/>
</dbReference>
<evidence type="ECO:0000256" key="9">
    <source>
        <dbReference type="ARBA" id="ARBA00022840"/>
    </source>
</evidence>
<organism evidence="17 18">
    <name type="scientific">Pseudoalteromonas ruthenica</name>
    <dbReference type="NCBI Taxonomy" id="151081"/>
    <lineage>
        <taxon>Bacteria</taxon>
        <taxon>Pseudomonadati</taxon>
        <taxon>Pseudomonadota</taxon>
        <taxon>Gammaproteobacteria</taxon>
        <taxon>Alteromonadales</taxon>
        <taxon>Pseudoalteromonadaceae</taxon>
        <taxon>Pseudoalteromonas</taxon>
    </lineage>
</organism>
<evidence type="ECO:0000256" key="8">
    <source>
        <dbReference type="ARBA" id="ARBA00022741"/>
    </source>
</evidence>
<dbReference type="PRINTS" id="PR00943">
    <property type="entry name" value="CUATPASE"/>
</dbReference>
<dbReference type="SUPFAM" id="SSF56784">
    <property type="entry name" value="HAD-like"/>
    <property type="match status" value="1"/>
</dbReference>
<dbReference type="InterPro" id="IPR021993">
    <property type="entry name" value="ATPase-cat-bd"/>
</dbReference>
<dbReference type="InterPro" id="IPR001757">
    <property type="entry name" value="P_typ_ATPase"/>
</dbReference>
<dbReference type="GO" id="GO:0005886">
    <property type="term" value="C:plasma membrane"/>
    <property type="evidence" value="ECO:0007669"/>
    <property type="project" value="UniProtKB-SubCell"/>
</dbReference>
<comment type="subcellular location">
    <subcellularLocation>
        <location evidence="1">Cell membrane</location>
        <topology evidence="1">Multi-pass membrane protein</topology>
    </subcellularLocation>
</comment>
<dbReference type="Gene3D" id="3.40.1110.10">
    <property type="entry name" value="Calcium-transporting ATPase, cytoplasmic domain N"/>
    <property type="match status" value="1"/>
</dbReference>
<dbReference type="FunFam" id="2.70.150.10:FF:000020">
    <property type="entry name" value="Copper-exporting P-type ATPase A"/>
    <property type="match status" value="1"/>
</dbReference>
<dbReference type="Gene3D" id="2.70.150.10">
    <property type="entry name" value="Calcium-transporting ATPase, cytoplasmic transduction domain A"/>
    <property type="match status" value="1"/>
</dbReference>
<dbReference type="NCBIfam" id="TIGR01494">
    <property type="entry name" value="ATPase_P-type"/>
    <property type="match status" value="1"/>
</dbReference>
<evidence type="ECO:0000256" key="12">
    <source>
        <dbReference type="ARBA" id="ARBA00022989"/>
    </source>
</evidence>
<evidence type="ECO:0000256" key="2">
    <source>
        <dbReference type="ARBA" id="ARBA00006024"/>
    </source>
</evidence>
<feature type="transmembrane region" description="Helical" evidence="15">
    <location>
        <begin position="425"/>
        <end position="447"/>
    </location>
</feature>
<keyword evidence="5" id="KW-0597">Phosphoprotein</keyword>
<evidence type="ECO:0000256" key="5">
    <source>
        <dbReference type="ARBA" id="ARBA00022553"/>
    </source>
</evidence>
<dbReference type="AlphaFoldDB" id="A0A0F4Q4B3"/>
<evidence type="ECO:0000256" key="15">
    <source>
        <dbReference type="RuleBase" id="RU362081"/>
    </source>
</evidence>
<dbReference type="CDD" id="cd00371">
    <property type="entry name" value="HMA"/>
    <property type="match status" value="1"/>
</dbReference>
<keyword evidence="8 15" id="KW-0547">Nucleotide-binding</keyword>
<accession>A0A0F4Q4B3</accession>
<evidence type="ECO:0000256" key="11">
    <source>
        <dbReference type="ARBA" id="ARBA00022967"/>
    </source>
</evidence>
<keyword evidence="13" id="KW-0406">Ion transport</keyword>
<keyword evidence="9 15" id="KW-0067">ATP-binding</keyword>
<dbReference type="NCBIfam" id="TIGR01511">
    <property type="entry name" value="ATPase-IB1_Cu"/>
    <property type="match status" value="1"/>
</dbReference>
<dbReference type="GO" id="GO:0043682">
    <property type="term" value="F:P-type divalent copper transporter activity"/>
    <property type="evidence" value="ECO:0007669"/>
    <property type="project" value="TreeGrafter"/>
</dbReference>
<keyword evidence="11" id="KW-1278">Translocase</keyword>
<dbReference type="CDD" id="cd02079">
    <property type="entry name" value="P-type_ATPase_HM"/>
    <property type="match status" value="1"/>
</dbReference>
<feature type="transmembrane region" description="Helical" evidence="15">
    <location>
        <begin position="749"/>
        <end position="768"/>
    </location>
</feature>
<dbReference type="InterPro" id="IPR023299">
    <property type="entry name" value="ATPase_P-typ_cyto_dom_N"/>
</dbReference>
<evidence type="ECO:0000256" key="14">
    <source>
        <dbReference type="ARBA" id="ARBA00023136"/>
    </source>
</evidence>
<evidence type="ECO:0000256" key="13">
    <source>
        <dbReference type="ARBA" id="ARBA00023065"/>
    </source>
</evidence>
<dbReference type="InterPro" id="IPR008250">
    <property type="entry name" value="ATPase_P-typ_transduc_dom_A_sf"/>
</dbReference>
<dbReference type="GO" id="GO:0060003">
    <property type="term" value="P:copper ion export"/>
    <property type="evidence" value="ECO:0007669"/>
    <property type="project" value="UniProtKB-ARBA"/>
</dbReference>
<evidence type="ECO:0000256" key="7">
    <source>
        <dbReference type="ARBA" id="ARBA00022723"/>
    </source>
</evidence>
<dbReference type="eggNOG" id="COG2217">
    <property type="taxonomic scope" value="Bacteria"/>
</dbReference>
<dbReference type="OrthoDB" id="9814270at2"/>
<keyword evidence="14 15" id="KW-0472">Membrane</keyword>
<dbReference type="Pfam" id="PF00122">
    <property type="entry name" value="E1-E2_ATPase"/>
    <property type="match status" value="1"/>
</dbReference>
<protein>
    <submittedName>
        <fullName evidence="17">ATPase</fullName>
    </submittedName>
</protein>
<dbReference type="InterPro" id="IPR036163">
    <property type="entry name" value="HMA_dom_sf"/>
</dbReference>
<comment type="similarity">
    <text evidence="2 15">Belongs to the cation transport ATPase (P-type) (TC 3.A.3) family. Type IB subfamily.</text>
</comment>
<keyword evidence="6 15" id="KW-0812">Transmembrane</keyword>
<dbReference type="Gene3D" id="3.30.70.100">
    <property type="match status" value="1"/>
</dbReference>
<dbReference type="Gene3D" id="3.40.50.1000">
    <property type="entry name" value="HAD superfamily/HAD-like"/>
    <property type="match status" value="1"/>
</dbReference>
<gene>
    <name evidence="17" type="ORF">TW72_03760</name>
</gene>
<dbReference type="GO" id="GO:0055070">
    <property type="term" value="P:copper ion homeostasis"/>
    <property type="evidence" value="ECO:0007669"/>
    <property type="project" value="TreeGrafter"/>
</dbReference>
<dbReference type="GeneID" id="58227600"/>
<feature type="transmembrane region" description="Helical" evidence="15">
    <location>
        <begin position="273"/>
        <end position="291"/>
    </location>
</feature>
<keyword evidence="18" id="KW-1185">Reference proteome</keyword>
<feature type="transmembrane region" description="Helical" evidence="15">
    <location>
        <begin position="212"/>
        <end position="233"/>
    </location>
</feature>
<dbReference type="Pfam" id="PF00403">
    <property type="entry name" value="HMA"/>
    <property type="match status" value="1"/>
</dbReference>
<feature type="transmembrane region" description="Helical" evidence="15">
    <location>
        <begin position="180"/>
        <end position="200"/>
    </location>
</feature>
<reference evidence="17 18" key="1">
    <citation type="journal article" date="2015" name="BMC Genomics">
        <title>Genome mining reveals unlocked bioactive potential of marine Gram-negative bacteria.</title>
        <authorList>
            <person name="Machado H."/>
            <person name="Sonnenschein E.C."/>
            <person name="Melchiorsen J."/>
            <person name="Gram L."/>
        </authorList>
    </citation>
    <scope>NUCLEOTIDE SEQUENCE [LARGE SCALE GENOMIC DNA]</scope>
    <source>
        <strain evidence="17 18">S3137</strain>
    </source>
</reference>
<evidence type="ECO:0000259" key="16">
    <source>
        <dbReference type="PROSITE" id="PS50846"/>
    </source>
</evidence>
<dbReference type="InterPro" id="IPR006121">
    <property type="entry name" value="HMA_dom"/>
</dbReference>
<comment type="caution">
    <text evidence="17">The sequence shown here is derived from an EMBL/GenBank/DDBJ whole genome shotgun (WGS) entry which is preliminary data.</text>
</comment>
<dbReference type="PROSITE" id="PS01229">
    <property type="entry name" value="COF_2"/>
    <property type="match status" value="1"/>
</dbReference>
<evidence type="ECO:0000256" key="10">
    <source>
        <dbReference type="ARBA" id="ARBA00022842"/>
    </source>
</evidence>
<dbReference type="SUPFAM" id="SSF55008">
    <property type="entry name" value="HMA, heavy metal-associated domain"/>
    <property type="match status" value="1"/>
</dbReference>
<evidence type="ECO:0000256" key="6">
    <source>
        <dbReference type="ARBA" id="ARBA00022692"/>
    </source>
</evidence>
<dbReference type="PANTHER" id="PTHR43520:SF5">
    <property type="entry name" value="CATION-TRANSPORTING P-TYPE ATPASE-RELATED"/>
    <property type="match status" value="1"/>
</dbReference>
<keyword evidence="7 15" id="KW-0479">Metal-binding</keyword>
<dbReference type="Pfam" id="PF00702">
    <property type="entry name" value="Hydrolase"/>
    <property type="match status" value="1"/>
</dbReference>
<dbReference type="SUPFAM" id="SSF81665">
    <property type="entry name" value="Calcium ATPase, transmembrane domain M"/>
    <property type="match status" value="1"/>
</dbReference>
<evidence type="ECO:0000256" key="1">
    <source>
        <dbReference type="ARBA" id="ARBA00004651"/>
    </source>
</evidence>
<feature type="transmembrane region" description="Helical" evidence="15">
    <location>
        <begin position="453"/>
        <end position="483"/>
    </location>
</feature>
<dbReference type="InterPro" id="IPR018303">
    <property type="entry name" value="ATPase_P-typ_P_site"/>
</dbReference>
<dbReference type="PROSITE" id="PS00154">
    <property type="entry name" value="ATPASE_E1_E2"/>
    <property type="match status" value="1"/>
</dbReference>
<proteinExistence type="inferred from homology"/>
<keyword evidence="12 15" id="KW-1133">Transmembrane helix</keyword>
<keyword evidence="10" id="KW-0460">Magnesium</keyword>
<keyword evidence="4 15" id="KW-1003">Cell membrane</keyword>
<evidence type="ECO:0000256" key="4">
    <source>
        <dbReference type="ARBA" id="ARBA00022475"/>
    </source>
</evidence>
<dbReference type="Proteomes" id="UP000033664">
    <property type="component" value="Unassembled WGS sequence"/>
</dbReference>
<dbReference type="GO" id="GO:0005524">
    <property type="term" value="F:ATP binding"/>
    <property type="evidence" value="ECO:0007669"/>
    <property type="project" value="UniProtKB-UniRule"/>
</dbReference>
<sequence length="794" mass="86720">MSAKTCFHCLEPVPAGFNESVTIQGHAQPMCCIGCKAVAQTIVDQGMTDYYKYRTESAGKVEQLVPEQLALIKSYDQESIQQEFVAHQGDDKEVLLSVEGISCAACAWLIERQLLAHQGVKRVDVNTSTHRAMVVWNDEQVKLSTLITSLAEIGYKSYPFQADSEAAQKQATAKSFIRRLGVAGLMTMQVMMFAFAMYFGMFSGMEDNFEQYFRWISLTLATPVIFYSALPFLTNAISGLRAKQLNMDVPVSLAIFGAYFASCYATLTEQGEVYFESICMFTFLLLLGKYLEFRARLKASEFTANLQKLLPLTARKVEDNEEHITSAKLLSLGDIVRVKAGETIAADGVVIAGHSSVDESMMTGEHHPVTKRVGDQVHAGTLNHDGVLTIEINKVGQNTLVNQIIRLQHSALSQRPRIAQVTDKVAQWFVACLLVFASITAVAWYSIAPEHAFWITIAVLVATCPCALSLAIPTALTCAVANLTKRGVLIKQSHVLETATKLTKVGFDKTGTLTLGRFVIDHTEILDNAYDEQQVHALASALEAYSEHPIAKAFTDSASAAAQQVITDAQVHTGYGVAGMWQGQRVHIGKASWFAGPQPKNAQAVLYVNESAVAAFFLQDKVREYAQELQQELKQQGIERVMLTGDPSDKGAQLSQQLQLDACHSALLPQDKLALMQSWHNQGDICAMVGDGVNDSPVFNAAHLSIAMDSGADISKNTADVVLLNSDLRSVSKLITIAKKTRRIVRQNLALSLCYNGAILPLAAMGLVAPWMAVIGMSASSIIVITNSLRLLRL</sequence>
<evidence type="ECO:0000313" key="18">
    <source>
        <dbReference type="Proteomes" id="UP000033664"/>
    </source>
</evidence>
<dbReference type="EMBL" id="JXXZ01000003">
    <property type="protein sequence ID" value="KJZ01402.1"/>
    <property type="molecule type" value="Genomic_DNA"/>
</dbReference>
<dbReference type="Pfam" id="PF12156">
    <property type="entry name" value="ATPase-cat_bd"/>
    <property type="match status" value="1"/>
</dbReference>
<dbReference type="InterPro" id="IPR036412">
    <property type="entry name" value="HAD-like_sf"/>
</dbReference>
<dbReference type="NCBIfam" id="TIGR01525">
    <property type="entry name" value="ATPase-IB_hvy"/>
    <property type="match status" value="1"/>
</dbReference>
<feature type="transmembrane region" description="Helical" evidence="15">
    <location>
        <begin position="245"/>
        <end position="267"/>
    </location>
</feature>
<dbReference type="GO" id="GO:0005507">
    <property type="term" value="F:copper ion binding"/>
    <property type="evidence" value="ECO:0007669"/>
    <property type="project" value="TreeGrafter"/>
</dbReference>
<dbReference type="InterPro" id="IPR059000">
    <property type="entry name" value="ATPase_P-type_domA"/>
</dbReference>
<keyword evidence="3" id="KW-0813">Transport</keyword>
<dbReference type="InterPro" id="IPR027256">
    <property type="entry name" value="P-typ_ATPase_IB"/>
</dbReference>
<name>A0A0F4Q4B3_9GAMM</name>
<dbReference type="SUPFAM" id="SSF81653">
    <property type="entry name" value="Calcium ATPase, transduction domain A"/>
    <property type="match status" value="1"/>
</dbReference>
<dbReference type="InterPro" id="IPR023214">
    <property type="entry name" value="HAD_sf"/>
</dbReference>
<dbReference type="InterPro" id="IPR023298">
    <property type="entry name" value="ATPase_P-typ_TM_dom_sf"/>
</dbReference>
<dbReference type="NCBIfam" id="TIGR01512">
    <property type="entry name" value="ATPase-IB2_Cd"/>
    <property type="match status" value="1"/>
</dbReference>
<dbReference type="GO" id="GO:0016887">
    <property type="term" value="F:ATP hydrolysis activity"/>
    <property type="evidence" value="ECO:0007669"/>
    <property type="project" value="InterPro"/>
</dbReference>
<dbReference type="PATRIC" id="fig|151081.8.peg.897"/>